<dbReference type="Proteomes" id="UP000789508">
    <property type="component" value="Unassembled WGS sequence"/>
</dbReference>
<comment type="caution">
    <text evidence="1">The sequence shown here is derived from an EMBL/GenBank/DDBJ whole genome shotgun (WGS) entry which is preliminary data.</text>
</comment>
<proteinExistence type="predicted"/>
<reference evidence="1" key="1">
    <citation type="submission" date="2021-06" db="EMBL/GenBank/DDBJ databases">
        <authorList>
            <person name="Kallberg Y."/>
            <person name="Tangrot J."/>
            <person name="Rosling A."/>
        </authorList>
    </citation>
    <scope>NUCLEOTIDE SEQUENCE</scope>
    <source>
        <strain evidence="1">FL130A</strain>
    </source>
</reference>
<organism evidence="1 2">
    <name type="scientific">Ambispora leptoticha</name>
    <dbReference type="NCBI Taxonomy" id="144679"/>
    <lineage>
        <taxon>Eukaryota</taxon>
        <taxon>Fungi</taxon>
        <taxon>Fungi incertae sedis</taxon>
        <taxon>Mucoromycota</taxon>
        <taxon>Glomeromycotina</taxon>
        <taxon>Glomeromycetes</taxon>
        <taxon>Archaeosporales</taxon>
        <taxon>Ambisporaceae</taxon>
        <taxon>Ambispora</taxon>
    </lineage>
</organism>
<gene>
    <name evidence="1" type="ORF">ALEPTO_LOCUS3123</name>
</gene>
<sequence length="43" mass="5099">MTLFEKIYMESLRDMTYTPLLAFFYHWGIGNKLADVLTLALDR</sequence>
<keyword evidence="2" id="KW-1185">Reference proteome</keyword>
<evidence type="ECO:0000313" key="1">
    <source>
        <dbReference type="EMBL" id="CAG8493762.1"/>
    </source>
</evidence>
<name>A0A9N8WM56_9GLOM</name>
<evidence type="ECO:0000313" key="2">
    <source>
        <dbReference type="Proteomes" id="UP000789508"/>
    </source>
</evidence>
<dbReference type="EMBL" id="CAJVPS010000544">
    <property type="protein sequence ID" value="CAG8493762.1"/>
    <property type="molecule type" value="Genomic_DNA"/>
</dbReference>
<dbReference type="AlphaFoldDB" id="A0A9N8WM56"/>
<accession>A0A9N8WM56</accession>
<protein>
    <submittedName>
        <fullName evidence="1">8256_t:CDS:1</fullName>
    </submittedName>
</protein>